<proteinExistence type="predicted"/>
<dbReference type="Proteomes" id="UP001179952">
    <property type="component" value="Unassembled WGS sequence"/>
</dbReference>
<comment type="caution">
    <text evidence="1">The sequence shown here is derived from an EMBL/GenBank/DDBJ whole genome shotgun (WGS) entry which is preliminary data.</text>
</comment>
<reference evidence="1" key="2">
    <citation type="submission" date="2023-06" db="EMBL/GenBank/DDBJ databases">
        <authorList>
            <person name="Ma L."/>
            <person name="Liu K.-W."/>
            <person name="Li Z."/>
            <person name="Hsiao Y.-Y."/>
            <person name="Qi Y."/>
            <person name="Fu T."/>
            <person name="Tang G."/>
            <person name="Zhang D."/>
            <person name="Sun W.-H."/>
            <person name="Liu D.-K."/>
            <person name="Li Y."/>
            <person name="Chen G.-Z."/>
            <person name="Liu X.-D."/>
            <person name="Liao X.-Y."/>
            <person name="Jiang Y.-T."/>
            <person name="Yu X."/>
            <person name="Hao Y."/>
            <person name="Huang J."/>
            <person name="Zhao X.-W."/>
            <person name="Ke S."/>
            <person name="Chen Y.-Y."/>
            <person name="Wu W.-L."/>
            <person name="Hsu J.-L."/>
            <person name="Lin Y.-F."/>
            <person name="Huang M.-D."/>
            <person name="Li C.-Y."/>
            <person name="Huang L."/>
            <person name="Wang Z.-W."/>
            <person name="Zhao X."/>
            <person name="Zhong W.-Y."/>
            <person name="Peng D.-H."/>
            <person name="Ahmad S."/>
            <person name="Lan S."/>
            <person name="Zhang J.-S."/>
            <person name="Tsai W.-C."/>
            <person name="Van De Peer Y."/>
            <person name="Liu Z.-J."/>
        </authorList>
    </citation>
    <scope>NUCLEOTIDE SEQUENCE</scope>
    <source>
        <strain evidence="1">SCP</strain>
        <tissue evidence="1">Leaves</tissue>
    </source>
</reference>
<sequence length="106" mass="12571">MLTRPPNILQQGKRPIHTCRQTQPPPHLLNQRAKDEQMLNRFHFHSAKNTRHTEVRGPFEQLGFDENTLMISHSYQGLDFQRYMATPDLFRLPRDLRCPRSQPIQP</sequence>
<keyword evidence="2" id="KW-1185">Reference proteome</keyword>
<gene>
    <name evidence="1" type="ORF">QJS04_geneDACA019424</name>
</gene>
<organism evidence="1 2">
    <name type="scientific">Acorus gramineus</name>
    <name type="common">Dwarf sweet flag</name>
    <dbReference type="NCBI Taxonomy" id="55184"/>
    <lineage>
        <taxon>Eukaryota</taxon>
        <taxon>Viridiplantae</taxon>
        <taxon>Streptophyta</taxon>
        <taxon>Embryophyta</taxon>
        <taxon>Tracheophyta</taxon>
        <taxon>Spermatophyta</taxon>
        <taxon>Magnoliopsida</taxon>
        <taxon>Liliopsida</taxon>
        <taxon>Acoraceae</taxon>
        <taxon>Acorus</taxon>
    </lineage>
</organism>
<reference evidence="1" key="1">
    <citation type="journal article" date="2023" name="Nat. Commun.">
        <title>Diploid and tetraploid genomes of Acorus and the evolution of monocots.</title>
        <authorList>
            <person name="Ma L."/>
            <person name="Liu K.W."/>
            <person name="Li Z."/>
            <person name="Hsiao Y.Y."/>
            <person name="Qi Y."/>
            <person name="Fu T."/>
            <person name="Tang G.D."/>
            <person name="Zhang D."/>
            <person name="Sun W.H."/>
            <person name="Liu D.K."/>
            <person name="Li Y."/>
            <person name="Chen G.Z."/>
            <person name="Liu X.D."/>
            <person name="Liao X.Y."/>
            <person name="Jiang Y.T."/>
            <person name="Yu X."/>
            <person name="Hao Y."/>
            <person name="Huang J."/>
            <person name="Zhao X.W."/>
            <person name="Ke S."/>
            <person name="Chen Y.Y."/>
            <person name="Wu W.L."/>
            <person name="Hsu J.L."/>
            <person name="Lin Y.F."/>
            <person name="Huang M.D."/>
            <person name="Li C.Y."/>
            <person name="Huang L."/>
            <person name="Wang Z.W."/>
            <person name="Zhao X."/>
            <person name="Zhong W.Y."/>
            <person name="Peng D.H."/>
            <person name="Ahmad S."/>
            <person name="Lan S."/>
            <person name="Zhang J.S."/>
            <person name="Tsai W.C."/>
            <person name="Van de Peer Y."/>
            <person name="Liu Z.J."/>
        </authorList>
    </citation>
    <scope>NUCLEOTIDE SEQUENCE</scope>
    <source>
        <strain evidence="1">SCP</strain>
    </source>
</reference>
<dbReference type="AlphaFoldDB" id="A0AAV9AJX4"/>
<accession>A0AAV9AJX4</accession>
<evidence type="ECO:0000313" key="1">
    <source>
        <dbReference type="EMBL" id="KAK1264399.1"/>
    </source>
</evidence>
<dbReference type="EMBL" id="JAUJYN010000008">
    <property type="protein sequence ID" value="KAK1264399.1"/>
    <property type="molecule type" value="Genomic_DNA"/>
</dbReference>
<name>A0AAV9AJX4_ACOGR</name>
<evidence type="ECO:0000313" key="2">
    <source>
        <dbReference type="Proteomes" id="UP001179952"/>
    </source>
</evidence>
<protein>
    <submittedName>
        <fullName evidence="1">Uncharacterized protein</fullName>
    </submittedName>
</protein>